<dbReference type="PANTHER" id="PTHR39405">
    <property type="entry name" value="DSC E3 UBIQUITIN LIGASE COMPLEX SUBUNIT 4"/>
    <property type="match status" value="1"/>
</dbReference>
<dbReference type="InterPro" id="IPR038967">
    <property type="entry name" value="Dsc4-like"/>
</dbReference>
<evidence type="ECO:0000313" key="5">
    <source>
        <dbReference type="Proteomes" id="UP000038830"/>
    </source>
</evidence>
<evidence type="ECO:0000313" key="4">
    <source>
        <dbReference type="EMBL" id="CEP23455.1"/>
    </source>
</evidence>
<evidence type="ECO:0000256" key="1">
    <source>
        <dbReference type="SAM" id="MobiDB-lite"/>
    </source>
</evidence>
<dbReference type="GO" id="GO:0044695">
    <property type="term" value="C:Dsc E3 ubiquitin ligase complex"/>
    <property type="evidence" value="ECO:0007669"/>
    <property type="project" value="InterPro"/>
</dbReference>
<dbReference type="Pfam" id="PF08508">
    <property type="entry name" value="DUF1746"/>
    <property type="match status" value="1"/>
</dbReference>
<dbReference type="GO" id="GO:0005783">
    <property type="term" value="C:endoplasmic reticulum"/>
    <property type="evidence" value="ECO:0007669"/>
    <property type="project" value="TreeGrafter"/>
</dbReference>
<keyword evidence="2" id="KW-0812">Transmembrane</keyword>
<proteinExistence type="predicted"/>
<organism evidence="4 5">
    <name type="scientific">Cyberlindnera jadinii (strain ATCC 18201 / CBS 1600 / BCRC 20928 / JCM 3617 / NBRC 0987 / NRRL Y-1542)</name>
    <name type="common">Torula yeast</name>
    <name type="synonym">Candida utilis</name>
    <dbReference type="NCBI Taxonomy" id="983966"/>
    <lineage>
        <taxon>Eukaryota</taxon>
        <taxon>Fungi</taxon>
        <taxon>Dikarya</taxon>
        <taxon>Ascomycota</taxon>
        <taxon>Saccharomycotina</taxon>
        <taxon>Saccharomycetes</taxon>
        <taxon>Phaffomycetales</taxon>
        <taxon>Phaffomycetaceae</taxon>
        <taxon>Cyberlindnera</taxon>
    </lineage>
</organism>
<protein>
    <recommendedName>
        <fullName evidence="3">DUF1746 domain-containing protein</fullName>
    </recommendedName>
</protein>
<feature type="region of interest" description="Disordered" evidence="1">
    <location>
        <begin position="214"/>
        <end position="235"/>
    </location>
</feature>
<accession>A0A0H5C5M7</accession>
<sequence>MEISPESVAVRKSLQTRRELFKRDLLTKLSILSAVYIGIIYLYDCSLLMLIVHAIIHMHLTTPYNMDELPVSKEVLKVSTLHGIIITNVCCALLHFLRDIPVPDSSGYIYGHHTVEVIGEQQIESKSLLYVLDLVIFGIQSFIYSARFYSRTLHIDAETVVEQYDGSQGNCTAARIDYTSALLPQWITLAELLRNDSNDAQRLQRFRSSILDQPSLLDDGDEASRRQYGSMEHTE</sequence>
<reference evidence="5" key="1">
    <citation type="journal article" date="2015" name="J. Biotechnol.">
        <title>The structure of the Cyberlindnera jadinii genome and its relation to Candida utilis analyzed by the occurrence of single nucleotide polymorphisms.</title>
        <authorList>
            <person name="Rupp O."/>
            <person name="Brinkrolf K."/>
            <person name="Buerth C."/>
            <person name="Kunigo M."/>
            <person name="Schneider J."/>
            <person name="Jaenicke S."/>
            <person name="Goesmann A."/>
            <person name="Puehler A."/>
            <person name="Jaeger K.-E."/>
            <person name="Ernst J.F."/>
        </authorList>
    </citation>
    <scope>NUCLEOTIDE SEQUENCE [LARGE SCALE GENOMIC DNA]</scope>
    <source>
        <strain evidence="5">ATCC 18201 / CBS 1600 / BCRC 20928 / JCM 3617 / NBRC 0987 / NRRL Y-1542</strain>
    </source>
</reference>
<dbReference type="InterPro" id="IPR013715">
    <property type="entry name" value="DUF1746"/>
</dbReference>
<dbReference type="Proteomes" id="UP000038830">
    <property type="component" value="Unassembled WGS sequence"/>
</dbReference>
<dbReference type="EMBL" id="CDQK01000004">
    <property type="protein sequence ID" value="CEP23455.1"/>
    <property type="molecule type" value="Genomic_DNA"/>
</dbReference>
<feature type="transmembrane region" description="Helical" evidence="2">
    <location>
        <begin position="31"/>
        <end position="56"/>
    </location>
</feature>
<feature type="domain" description="DUF1746" evidence="3">
    <location>
        <begin position="29"/>
        <end position="142"/>
    </location>
</feature>
<gene>
    <name evidence="4" type="ORF">BN1211_4042</name>
</gene>
<evidence type="ECO:0000259" key="3">
    <source>
        <dbReference type="Pfam" id="PF08508"/>
    </source>
</evidence>
<dbReference type="AlphaFoldDB" id="A0A0H5C5M7"/>
<evidence type="ECO:0000256" key="2">
    <source>
        <dbReference type="SAM" id="Phobius"/>
    </source>
</evidence>
<keyword evidence="2" id="KW-1133">Transmembrane helix</keyword>
<dbReference type="GO" id="GO:0032933">
    <property type="term" value="P:SREBP signaling pathway"/>
    <property type="evidence" value="ECO:0007669"/>
    <property type="project" value="InterPro"/>
</dbReference>
<name>A0A0H5C5M7_CYBJN</name>
<dbReference type="PANTHER" id="PTHR39405:SF1">
    <property type="entry name" value="DSC E3 UBIQUITIN LIGASE COMPLEX SUBUNIT 4"/>
    <property type="match status" value="1"/>
</dbReference>
<keyword evidence="2" id="KW-0472">Membrane</keyword>